<dbReference type="SUPFAM" id="SSF69593">
    <property type="entry name" value="Glycerol-3-phosphate (1)-acyltransferase"/>
    <property type="match status" value="1"/>
</dbReference>
<evidence type="ECO:0000256" key="9">
    <source>
        <dbReference type="ARBA" id="ARBA00023136"/>
    </source>
</evidence>
<sequence length="480" mass="54008">MEYSPATEQLLILLVALLFPPVTVLIILILLLATFGRSLGIRRAYVDVLLATFEWASKRIEKSKTKVDIDPDISDIGGEDKVTTSFVNGISNGALTLRKRSSSAKNLIVKDETSIMRRKITSENYSGAKNALSLFGDSLDFMKVGIESIIEDEVTMRFTAEELTSWNLLSRTSYGYQYVSLRLTIIWCLGFIFRYAVLLPFRLIILSVGLTFLVVATAFIGYVPDGEIKRYLNWHISVMCYRVLARAVSVIATFHNRENSAKGGGICVANHTSPIDVLILAQDNCYALVGQKHGGLLGLIQRSLSRASSHIWFDRSELEDRSAVSRKLRSHAEDSTKLPILIFPEGTCINNTSVMMFKKGSFEIGATVYPVAVKYDPRFGDAFWNSSLQTYFQYIIMMMTSWAIVVDVWYLPPMTRLESESAIQFANRVKREIAAAGGLVDLDWDGQLKRYPVKKEMLEKQRENYSKRLQFTSPNGATKD</sequence>
<keyword evidence="16" id="KW-1185">Reference proteome</keyword>
<keyword evidence="8" id="KW-0443">Lipid metabolism</keyword>
<evidence type="ECO:0000313" key="17">
    <source>
        <dbReference type="WBParaSite" id="nRc.2.0.1.t31180-RA"/>
    </source>
</evidence>
<evidence type="ECO:0000256" key="7">
    <source>
        <dbReference type="ARBA" id="ARBA00022989"/>
    </source>
</evidence>
<comment type="pathway">
    <text evidence="2">Lipid metabolism.</text>
</comment>
<comment type="similarity">
    <text evidence="3">Belongs to the 1-acyl-sn-glycerol-3-phosphate acyltransferase family.</text>
</comment>
<keyword evidence="9 14" id="KW-0472">Membrane</keyword>
<keyword evidence="4" id="KW-0444">Lipid biosynthesis</keyword>
<dbReference type="Proteomes" id="UP000887565">
    <property type="component" value="Unplaced"/>
</dbReference>
<evidence type="ECO:0000256" key="13">
    <source>
        <dbReference type="ARBA" id="ARBA00025707"/>
    </source>
</evidence>
<dbReference type="GO" id="GO:0005783">
    <property type="term" value="C:endoplasmic reticulum"/>
    <property type="evidence" value="ECO:0007669"/>
    <property type="project" value="TreeGrafter"/>
</dbReference>
<dbReference type="WBParaSite" id="nRc.2.0.1.t31180-RA">
    <property type="protein sequence ID" value="nRc.2.0.1.t31180-RA"/>
    <property type="gene ID" value="nRc.2.0.1.g31180"/>
</dbReference>
<dbReference type="CDD" id="cd07991">
    <property type="entry name" value="LPLAT_LPCAT1-like"/>
    <property type="match status" value="1"/>
</dbReference>
<comment type="subcellular location">
    <subcellularLocation>
        <location evidence="1">Membrane</location>
    </subcellularLocation>
</comment>
<evidence type="ECO:0000256" key="10">
    <source>
        <dbReference type="ARBA" id="ARBA00023209"/>
    </source>
</evidence>
<feature type="transmembrane region" description="Helical" evidence="14">
    <location>
        <begin position="203"/>
        <end position="223"/>
    </location>
</feature>
<evidence type="ECO:0000259" key="15">
    <source>
        <dbReference type="SMART" id="SM00563"/>
    </source>
</evidence>
<keyword evidence="11" id="KW-1208">Phospholipid metabolism</keyword>
<proteinExistence type="inferred from homology"/>
<keyword evidence="5" id="KW-0808">Transferase</keyword>
<protein>
    <submittedName>
        <fullName evidence="17">Phospholipid/glycerol acyltransferase domain-containing protein</fullName>
    </submittedName>
</protein>
<accession>A0A915JYW3</accession>
<evidence type="ECO:0000256" key="14">
    <source>
        <dbReference type="SAM" id="Phobius"/>
    </source>
</evidence>
<dbReference type="GO" id="GO:0016020">
    <property type="term" value="C:membrane"/>
    <property type="evidence" value="ECO:0007669"/>
    <property type="project" value="UniProtKB-SubCell"/>
</dbReference>
<dbReference type="GO" id="GO:0004366">
    <property type="term" value="F:glycerol-3-phosphate O-acyltransferase activity"/>
    <property type="evidence" value="ECO:0007669"/>
    <property type="project" value="TreeGrafter"/>
</dbReference>
<dbReference type="AlphaFoldDB" id="A0A915JYW3"/>
<dbReference type="InterPro" id="IPR045252">
    <property type="entry name" value="LPCAT1-like"/>
</dbReference>
<organism evidence="16 17">
    <name type="scientific">Romanomermis culicivorax</name>
    <name type="common">Nematode worm</name>
    <dbReference type="NCBI Taxonomy" id="13658"/>
    <lineage>
        <taxon>Eukaryota</taxon>
        <taxon>Metazoa</taxon>
        <taxon>Ecdysozoa</taxon>
        <taxon>Nematoda</taxon>
        <taxon>Enoplea</taxon>
        <taxon>Dorylaimia</taxon>
        <taxon>Mermithida</taxon>
        <taxon>Mermithoidea</taxon>
        <taxon>Mermithidae</taxon>
        <taxon>Romanomermis</taxon>
    </lineage>
</organism>
<keyword evidence="10" id="KW-0594">Phospholipid biosynthesis</keyword>
<keyword evidence="12" id="KW-0012">Acyltransferase</keyword>
<evidence type="ECO:0000256" key="8">
    <source>
        <dbReference type="ARBA" id="ARBA00023098"/>
    </source>
</evidence>
<name>A0A915JYW3_ROMCU</name>
<feature type="transmembrane region" description="Helical" evidence="14">
    <location>
        <begin position="12"/>
        <end position="33"/>
    </location>
</feature>
<evidence type="ECO:0000256" key="1">
    <source>
        <dbReference type="ARBA" id="ARBA00004370"/>
    </source>
</evidence>
<evidence type="ECO:0000256" key="5">
    <source>
        <dbReference type="ARBA" id="ARBA00022679"/>
    </source>
</evidence>
<comment type="pathway">
    <text evidence="13">Phospholipid metabolism.</text>
</comment>
<dbReference type="PANTHER" id="PTHR23063">
    <property type="entry name" value="PHOSPHOLIPID ACYLTRANSFERASE"/>
    <property type="match status" value="1"/>
</dbReference>
<feature type="domain" description="Phospholipid/glycerol acyltransferase" evidence="15">
    <location>
        <begin position="265"/>
        <end position="376"/>
    </location>
</feature>
<evidence type="ECO:0000313" key="16">
    <source>
        <dbReference type="Proteomes" id="UP000887565"/>
    </source>
</evidence>
<keyword evidence="6 14" id="KW-0812">Transmembrane</keyword>
<evidence type="ECO:0000256" key="12">
    <source>
        <dbReference type="ARBA" id="ARBA00023315"/>
    </source>
</evidence>
<dbReference type="PANTHER" id="PTHR23063:SF2">
    <property type="entry name" value="GLYCEROL-3-PHOSPHATE ACYLTRANSFERASE 4, ISOFORM D-RELATED"/>
    <property type="match status" value="1"/>
</dbReference>
<reference evidence="17" key="1">
    <citation type="submission" date="2022-11" db="UniProtKB">
        <authorList>
            <consortium name="WormBaseParasite"/>
        </authorList>
    </citation>
    <scope>IDENTIFICATION</scope>
</reference>
<evidence type="ECO:0000256" key="6">
    <source>
        <dbReference type="ARBA" id="ARBA00022692"/>
    </source>
</evidence>
<keyword evidence="7 14" id="KW-1133">Transmembrane helix</keyword>
<evidence type="ECO:0000256" key="4">
    <source>
        <dbReference type="ARBA" id="ARBA00022516"/>
    </source>
</evidence>
<feature type="transmembrane region" description="Helical" evidence="14">
    <location>
        <begin position="179"/>
        <end position="197"/>
    </location>
</feature>
<evidence type="ECO:0000256" key="11">
    <source>
        <dbReference type="ARBA" id="ARBA00023264"/>
    </source>
</evidence>
<dbReference type="InterPro" id="IPR002123">
    <property type="entry name" value="Plipid/glycerol_acylTrfase"/>
</dbReference>
<evidence type="ECO:0000256" key="2">
    <source>
        <dbReference type="ARBA" id="ARBA00005189"/>
    </source>
</evidence>
<dbReference type="SMART" id="SM00563">
    <property type="entry name" value="PlsC"/>
    <property type="match status" value="1"/>
</dbReference>
<dbReference type="GO" id="GO:0019432">
    <property type="term" value="P:triglyceride biosynthetic process"/>
    <property type="evidence" value="ECO:0007669"/>
    <property type="project" value="TreeGrafter"/>
</dbReference>
<dbReference type="OMA" id="ALIGQKH"/>
<dbReference type="GO" id="GO:0008654">
    <property type="term" value="P:phospholipid biosynthetic process"/>
    <property type="evidence" value="ECO:0007669"/>
    <property type="project" value="UniProtKB-KW"/>
</dbReference>
<dbReference type="Pfam" id="PF01553">
    <property type="entry name" value="Acyltransferase"/>
    <property type="match status" value="1"/>
</dbReference>
<evidence type="ECO:0000256" key="3">
    <source>
        <dbReference type="ARBA" id="ARBA00008655"/>
    </source>
</evidence>